<dbReference type="GeneID" id="31016545"/>
<dbReference type="SUPFAM" id="SSF51735">
    <property type="entry name" value="NAD(P)-binding Rossmann-fold domains"/>
    <property type="match status" value="1"/>
</dbReference>
<comment type="caution">
    <text evidence="1">The sequence shown here is derived from an EMBL/GenBank/DDBJ whole genome shotgun (WGS) entry which is preliminary data.</text>
</comment>
<protein>
    <submittedName>
        <fullName evidence="1">Short-chain dehydrogenase reductase sdr</fullName>
    </submittedName>
</protein>
<dbReference type="AlphaFoldDB" id="A0A1J9RVX4"/>
<proteinExistence type="predicted"/>
<dbReference type="RefSeq" id="XP_020127897.1">
    <property type="nucleotide sequence ID" value="XM_020276284.1"/>
</dbReference>
<organism evidence="1 2">
    <name type="scientific">Diplodia corticola</name>
    <dbReference type="NCBI Taxonomy" id="236234"/>
    <lineage>
        <taxon>Eukaryota</taxon>
        <taxon>Fungi</taxon>
        <taxon>Dikarya</taxon>
        <taxon>Ascomycota</taxon>
        <taxon>Pezizomycotina</taxon>
        <taxon>Dothideomycetes</taxon>
        <taxon>Dothideomycetes incertae sedis</taxon>
        <taxon>Botryosphaeriales</taxon>
        <taxon>Botryosphaeriaceae</taxon>
        <taxon>Diplodia</taxon>
    </lineage>
</organism>
<evidence type="ECO:0000313" key="2">
    <source>
        <dbReference type="Proteomes" id="UP000183809"/>
    </source>
</evidence>
<gene>
    <name evidence="1" type="ORF">BKCO1_4600027</name>
</gene>
<evidence type="ECO:0000313" key="1">
    <source>
        <dbReference type="EMBL" id="OJD31637.1"/>
    </source>
</evidence>
<dbReference type="OrthoDB" id="5399006at2759"/>
<name>A0A1J9RVX4_9PEZI</name>
<dbReference type="Proteomes" id="UP000183809">
    <property type="component" value="Unassembled WGS sequence"/>
</dbReference>
<sequence>MAPSGLAILMGAGPNTGAGIARILAHPSHGNLAVALIARRPEPLQELTKSLRSSAPGAVLEAFPTDESPDSLEMTFSDIEKHPSFKDLKLRLAIYSVKHSSKKPFLEETHEDFIDSLETYVGGAFTFAQESIKRLFADHGAAPLASSDGSGAKKGTLIFTGTLGALRCSAQFAAYGAGRASVRQLAQTLAREMSEKGIHVAHTIANGAIADAYGDDQRAGRKMSAESVGKTYLWLHQQEPDLWTHELDMRPACEKF</sequence>
<dbReference type="Gene3D" id="3.40.50.720">
    <property type="entry name" value="NAD(P)-binding Rossmann-like Domain"/>
    <property type="match status" value="1"/>
</dbReference>
<dbReference type="PANTHER" id="PTHR43431:SF7">
    <property type="entry name" value="OXIDOREDUCTASE, SHORT CHAIN DEHYDROGENASE_REDUCTASE FAMILY (AFU_ORTHOLOGUE AFUA_5G14000)"/>
    <property type="match status" value="1"/>
</dbReference>
<keyword evidence="2" id="KW-1185">Reference proteome</keyword>
<dbReference type="EMBL" id="MNUE01000046">
    <property type="protein sequence ID" value="OJD31637.1"/>
    <property type="molecule type" value="Genomic_DNA"/>
</dbReference>
<dbReference type="InterPro" id="IPR036291">
    <property type="entry name" value="NAD(P)-bd_dom_sf"/>
</dbReference>
<accession>A0A1J9RVX4</accession>
<dbReference type="STRING" id="236234.A0A1J9RVX4"/>
<dbReference type="PANTHER" id="PTHR43431">
    <property type="entry name" value="OXIDOREDUCTASE, SHORT CHAIN DEHYDROGENASE/REDUCTASE FAMILY (AFU_ORTHOLOGUE AFUA_5G14000)"/>
    <property type="match status" value="1"/>
</dbReference>
<dbReference type="Pfam" id="PF00106">
    <property type="entry name" value="adh_short"/>
    <property type="match status" value="1"/>
</dbReference>
<reference evidence="1 2" key="1">
    <citation type="submission" date="2016-10" db="EMBL/GenBank/DDBJ databases">
        <title>Proteomics and genomics reveal pathogen-plant mechanisms compatible with a hemibiotrophic lifestyle of Diplodia corticola.</title>
        <authorList>
            <person name="Fernandes I."/>
            <person name="De Jonge R."/>
            <person name="Van De Peer Y."/>
            <person name="Devreese B."/>
            <person name="Alves A."/>
            <person name="Esteves A.C."/>
        </authorList>
    </citation>
    <scope>NUCLEOTIDE SEQUENCE [LARGE SCALE GENOMIC DNA]</scope>
    <source>
        <strain evidence="1 2">CBS 112549</strain>
    </source>
</reference>
<dbReference type="InterPro" id="IPR002347">
    <property type="entry name" value="SDR_fam"/>
</dbReference>